<feature type="binding site" evidence="9">
    <location>
        <begin position="281"/>
        <end position="284"/>
    </location>
    <ligand>
        <name>GTP</name>
        <dbReference type="ChEBI" id="CHEBI:37565"/>
    </ligand>
</feature>
<dbReference type="Gene3D" id="3.30.300.350">
    <property type="entry name" value="GTP-binding protein OBG, C-terminal domain"/>
    <property type="match status" value="1"/>
</dbReference>
<dbReference type="RefSeq" id="WP_206581350.1">
    <property type="nucleotide sequence ID" value="NZ_JAFJZZ010000001.1"/>
</dbReference>
<dbReference type="InterPro" id="IPR015349">
    <property type="entry name" value="OCT_dom"/>
</dbReference>
<comment type="caution">
    <text evidence="9">Lacks conserved residue(s) required for the propagation of feature annotation.</text>
</comment>
<dbReference type="AlphaFoldDB" id="A0A939D854"/>
<evidence type="ECO:0000259" key="12">
    <source>
        <dbReference type="PROSITE" id="PS51883"/>
    </source>
</evidence>
<evidence type="ECO:0000256" key="7">
    <source>
        <dbReference type="ARBA" id="ARBA00022842"/>
    </source>
</evidence>
<dbReference type="NCBIfam" id="TIGR02729">
    <property type="entry name" value="Obg_CgtA"/>
    <property type="match status" value="1"/>
</dbReference>
<keyword evidence="5 9" id="KW-0547">Nucleotide-binding</keyword>
<feature type="domain" description="OBG-type G" evidence="10">
    <location>
        <begin position="159"/>
        <end position="330"/>
    </location>
</feature>
<dbReference type="InterPro" id="IPR031167">
    <property type="entry name" value="G_OBG"/>
</dbReference>
<keyword evidence="7 9" id="KW-0460">Magnesium</keyword>
<evidence type="ECO:0000259" key="11">
    <source>
        <dbReference type="PROSITE" id="PS51881"/>
    </source>
</evidence>
<feature type="domain" description="Obg" evidence="12">
    <location>
        <begin position="1"/>
        <end position="158"/>
    </location>
</feature>
<feature type="binding site" evidence="9">
    <location>
        <position position="192"/>
    </location>
    <ligand>
        <name>Mg(2+)</name>
        <dbReference type="ChEBI" id="CHEBI:18420"/>
    </ligand>
</feature>
<comment type="function">
    <text evidence="9">An essential GTPase which binds GTP, GDP and possibly (p)ppGpp with moderate affinity, with high nucleotide exchange rates and a fairly low GTP hydrolysis rate. Plays a role in control of the cell cycle, stress response, ribosome biogenesis and in those bacteria that undergo differentiation, in morphogenesis control.</text>
</comment>
<evidence type="ECO:0000256" key="2">
    <source>
        <dbReference type="ARBA" id="ARBA00007699"/>
    </source>
</evidence>
<dbReference type="NCBIfam" id="TIGR00231">
    <property type="entry name" value="small_GTP"/>
    <property type="match status" value="1"/>
</dbReference>
<dbReference type="GO" id="GO:0005737">
    <property type="term" value="C:cytoplasm"/>
    <property type="evidence" value="ECO:0007669"/>
    <property type="project" value="UniProtKB-SubCell"/>
</dbReference>
<sequence length="431" mass="48065">MFVDRAKITIRSGKGGDGCVSFRREPYVPEGGPDGGDGGKGGDVIFMADASLRTLMDFRYKRKYEAEDGQNGMKKKRFGKHGENLIIKLPPGTVVIDQETGLVMKDLVNPGDRFVAAKGGKGGRGNVHFKNSVRQAPNFAEAGGTAKERSILLEMKLIADVGLVGFPNVGKSTLLSVSTNSNPKIANYHFTTITPNLGVVEIFDNGFVMADIAGIIEGAHTGAGLGHEFLKHIERTKLLIHVIDASGSEGRDPMEDFEKINNELKMYNEKLAQKPQIVAANKMDMVDENSSEFLQFKAYIEAKGIKVFPIAAPLNEGTYELLTEAYHMLEKLELEAPEEETYEFFDFEKDEVDEDYREIYASVDESGVYVLNGKQLKKIFDSTNFNDSGSLRYLYKYIEKNGAIEQLKEIGLDEGDTIKIFDYEFEYWEEF</sequence>
<feature type="binding site" evidence="9">
    <location>
        <begin position="311"/>
        <end position="313"/>
    </location>
    <ligand>
        <name>GTP</name>
        <dbReference type="ChEBI" id="CHEBI:37565"/>
    </ligand>
</feature>
<evidence type="ECO:0000256" key="5">
    <source>
        <dbReference type="ARBA" id="ARBA00022741"/>
    </source>
</evidence>
<feature type="binding site" evidence="9">
    <location>
        <begin position="165"/>
        <end position="172"/>
    </location>
    <ligand>
        <name>GTP</name>
        <dbReference type="ChEBI" id="CHEBI:37565"/>
    </ligand>
</feature>
<evidence type="ECO:0000256" key="9">
    <source>
        <dbReference type="HAMAP-Rule" id="MF_01454"/>
    </source>
</evidence>
<dbReference type="GO" id="GO:0000287">
    <property type="term" value="F:magnesium ion binding"/>
    <property type="evidence" value="ECO:0007669"/>
    <property type="project" value="InterPro"/>
</dbReference>
<dbReference type="InterPro" id="IPR005225">
    <property type="entry name" value="Small_GTP-bd"/>
</dbReference>
<dbReference type="Gene3D" id="2.70.210.12">
    <property type="entry name" value="GTP1/OBG domain"/>
    <property type="match status" value="1"/>
</dbReference>
<comment type="caution">
    <text evidence="13">The sequence shown here is derived from an EMBL/GenBank/DDBJ whole genome shotgun (WGS) entry which is preliminary data.</text>
</comment>
<dbReference type="InterPro" id="IPR014100">
    <property type="entry name" value="GTP-bd_Obg/CgtA"/>
</dbReference>
<evidence type="ECO:0000256" key="1">
    <source>
        <dbReference type="ARBA" id="ARBA00001946"/>
    </source>
</evidence>
<comment type="subunit">
    <text evidence="9">Monomer.</text>
</comment>
<evidence type="ECO:0000256" key="6">
    <source>
        <dbReference type="ARBA" id="ARBA00022801"/>
    </source>
</evidence>
<dbReference type="CDD" id="cd01898">
    <property type="entry name" value="Obg"/>
    <property type="match status" value="1"/>
</dbReference>
<proteinExistence type="inferred from homology"/>
<dbReference type="GO" id="GO:0042254">
    <property type="term" value="P:ribosome biogenesis"/>
    <property type="evidence" value="ECO:0007669"/>
    <property type="project" value="UniProtKB-UniRule"/>
</dbReference>
<dbReference type="PANTHER" id="PTHR11702">
    <property type="entry name" value="DEVELOPMENTALLY REGULATED GTP-BINDING PROTEIN-RELATED"/>
    <property type="match status" value="1"/>
</dbReference>
<keyword evidence="4 9" id="KW-0479">Metal-binding</keyword>
<organism evidence="13 14">
    <name type="scientific">Clostridium aminobutyricum</name>
    <dbReference type="NCBI Taxonomy" id="33953"/>
    <lineage>
        <taxon>Bacteria</taxon>
        <taxon>Bacillati</taxon>
        <taxon>Bacillota</taxon>
        <taxon>Clostridia</taxon>
        <taxon>Eubacteriales</taxon>
        <taxon>Clostridiaceae</taxon>
        <taxon>Clostridium</taxon>
    </lineage>
</organism>
<dbReference type="InterPro" id="IPR036346">
    <property type="entry name" value="GTP-bd_prot_GTP1/OBG_C_sf"/>
</dbReference>
<dbReference type="NCBIfam" id="NF008956">
    <property type="entry name" value="PRK12299.1"/>
    <property type="match status" value="1"/>
</dbReference>
<dbReference type="GO" id="GO:0003924">
    <property type="term" value="F:GTPase activity"/>
    <property type="evidence" value="ECO:0007669"/>
    <property type="project" value="UniProtKB-UniRule"/>
</dbReference>
<evidence type="ECO:0000259" key="10">
    <source>
        <dbReference type="PROSITE" id="PS51710"/>
    </source>
</evidence>
<dbReference type="FunFam" id="2.70.210.12:FF:000001">
    <property type="entry name" value="GTPase Obg"/>
    <property type="match status" value="1"/>
</dbReference>
<feature type="binding site" evidence="9">
    <location>
        <position position="172"/>
    </location>
    <ligand>
        <name>Mg(2+)</name>
        <dbReference type="ChEBI" id="CHEBI:18420"/>
    </ligand>
</feature>
<gene>
    <name evidence="13" type="primary">obgE</name>
    <name evidence="9" type="synonym">obg</name>
    <name evidence="13" type="ORF">JYB65_04190</name>
</gene>
<keyword evidence="3 9" id="KW-0963">Cytoplasm</keyword>
<dbReference type="EMBL" id="JAFJZZ010000001">
    <property type="protein sequence ID" value="MBN7772553.1"/>
    <property type="molecule type" value="Genomic_DNA"/>
</dbReference>
<feature type="domain" description="OCT" evidence="11">
    <location>
        <begin position="348"/>
        <end position="429"/>
    </location>
</feature>
<dbReference type="GO" id="GO:0005525">
    <property type="term" value="F:GTP binding"/>
    <property type="evidence" value="ECO:0007669"/>
    <property type="project" value="UniProtKB-UniRule"/>
</dbReference>
<dbReference type="PROSITE" id="PS51710">
    <property type="entry name" value="G_OBG"/>
    <property type="match status" value="1"/>
</dbReference>
<dbReference type="PIRSF" id="PIRSF002401">
    <property type="entry name" value="GTP_bd_Obg/CgtA"/>
    <property type="match status" value="1"/>
</dbReference>
<dbReference type="SUPFAM" id="SSF102741">
    <property type="entry name" value="Obg GTP-binding protein C-terminal domain"/>
    <property type="match status" value="1"/>
</dbReference>
<evidence type="ECO:0000256" key="8">
    <source>
        <dbReference type="ARBA" id="ARBA00023134"/>
    </source>
</evidence>
<keyword evidence="14" id="KW-1185">Reference proteome</keyword>
<comment type="similarity">
    <text evidence="2 9">Belongs to the TRAFAC class OBG-HflX-like GTPase superfamily. OBG GTPase family.</text>
</comment>
<evidence type="ECO:0000256" key="3">
    <source>
        <dbReference type="ARBA" id="ARBA00022490"/>
    </source>
</evidence>
<dbReference type="Pfam" id="PF01926">
    <property type="entry name" value="MMR_HSR1"/>
    <property type="match status" value="1"/>
</dbReference>
<name>A0A939D854_CLOAM</name>
<dbReference type="EC" id="3.6.5.-" evidence="9"/>
<dbReference type="Pfam" id="PF01018">
    <property type="entry name" value="GTP1_OBG"/>
    <property type="match status" value="1"/>
</dbReference>
<evidence type="ECO:0000313" key="13">
    <source>
        <dbReference type="EMBL" id="MBN7772553.1"/>
    </source>
</evidence>
<dbReference type="InterPro" id="IPR036726">
    <property type="entry name" value="GTP1_OBG_dom_sf"/>
</dbReference>
<keyword evidence="6 9" id="KW-0378">Hydrolase</keyword>
<comment type="cofactor">
    <cofactor evidence="1 9">
        <name>Mg(2+)</name>
        <dbReference type="ChEBI" id="CHEBI:18420"/>
    </cofactor>
</comment>
<reference evidence="13" key="1">
    <citation type="submission" date="2021-02" db="EMBL/GenBank/DDBJ databases">
        <title>Abyssanaerobacter marinus gen.nov., sp., nov, anaerobic bacterium isolated from the Onnuri vent field of Indian Ocean and suggestion of Mogibacteriaceae fam. nov., and proposal of reclassification of ambiguous this family's genus member.</title>
        <authorList>
            <person name="Kim Y.J."/>
            <person name="Yang J.-A."/>
        </authorList>
    </citation>
    <scope>NUCLEOTIDE SEQUENCE</scope>
    <source>
        <strain evidence="13">DSM 2634</strain>
    </source>
</reference>
<dbReference type="InterPro" id="IPR027417">
    <property type="entry name" value="P-loop_NTPase"/>
</dbReference>
<feature type="binding site" evidence="9">
    <location>
        <begin position="190"/>
        <end position="194"/>
    </location>
    <ligand>
        <name>GTP</name>
        <dbReference type="ChEBI" id="CHEBI:37565"/>
    </ligand>
</feature>
<dbReference type="InterPro" id="IPR006073">
    <property type="entry name" value="GTP-bd"/>
</dbReference>
<comment type="subcellular location">
    <subcellularLocation>
        <location evidence="9">Cytoplasm</location>
    </subcellularLocation>
</comment>
<accession>A0A939D854</accession>
<evidence type="ECO:0000313" key="14">
    <source>
        <dbReference type="Proteomes" id="UP000664545"/>
    </source>
</evidence>
<dbReference type="Proteomes" id="UP000664545">
    <property type="component" value="Unassembled WGS sequence"/>
</dbReference>
<evidence type="ECO:0000256" key="4">
    <source>
        <dbReference type="ARBA" id="ARBA00022723"/>
    </source>
</evidence>
<dbReference type="NCBIfam" id="NF008954">
    <property type="entry name" value="PRK12296.1"/>
    <property type="match status" value="1"/>
</dbReference>
<dbReference type="SUPFAM" id="SSF52540">
    <property type="entry name" value="P-loop containing nucleoside triphosphate hydrolases"/>
    <property type="match status" value="1"/>
</dbReference>
<dbReference type="InterPro" id="IPR045086">
    <property type="entry name" value="OBG_GTPase"/>
</dbReference>
<dbReference type="NCBIfam" id="NF008955">
    <property type="entry name" value="PRK12297.1"/>
    <property type="match status" value="1"/>
</dbReference>
<dbReference type="Gene3D" id="3.40.50.300">
    <property type="entry name" value="P-loop containing nucleotide triphosphate hydrolases"/>
    <property type="match status" value="1"/>
</dbReference>
<dbReference type="PROSITE" id="PS51883">
    <property type="entry name" value="OBG"/>
    <property type="match status" value="1"/>
</dbReference>
<dbReference type="Pfam" id="PF09269">
    <property type="entry name" value="DUF1967"/>
    <property type="match status" value="1"/>
</dbReference>
<dbReference type="HAMAP" id="MF_01454">
    <property type="entry name" value="GTPase_Obg"/>
    <property type="match status" value="1"/>
</dbReference>
<dbReference type="PANTHER" id="PTHR11702:SF31">
    <property type="entry name" value="MITOCHONDRIAL RIBOSOME-ASSOCIATED GTPASE 2"/>
    <property type="match status" value="1"/>
</dbReference>
<dbReference type="NCBIfam" id="TIGR03595">
    <property type="entry name" value="Obg_CgtA_exten"/>
    <property type="match status" value="1"/>
</dbReference>
<dbReference type="SUPFAM" id="SSF82051">
    <property type="entry name" value="Obg GTP-binding protein N-terminal domain"/>
    <property type="match status" value="1"/>
</dbReference>
<dbReference type="InterPro" id="IPR006169">
    <property type="entry name" value="GTP1_OBG_dom"/>
</dbReference>
<dbReference type="PRINTS" id="PR00326">
    <property type="entry name" value="GTP1OBG"/>
</dbReference>
<dbReference type="PROSITE" id="PS51881">
    <property type="entry name" value="OCT"/>
    <property type="match status" value="1"/>
</dbReference>
<keyword evidence="8 9" id="KW-0342">GTP-binding</keyword>
<protein>
    <recommendedName>
        <fullName evidence="9">GTPase Obg</fullName>
        <ecNumber evidence="9">3.6.5.-</ecNumber>
    </recommendedName>
    <alternativeName>
        <fullName evidence="9">GTP-binding protein Obg</fullName>
    </alternativeName>
</protein>